<evidence type="ECO:0000256" key="13">
    <source>
        <dbReference type="ARBA" id="ARBA00022958"/>
    </source>
</evidence>
<evidence type="ECO:0000256" key="14">
    <source>
        <dbReference type="ARBA" id="ARBA00022993"/>
    </source>
</evidence>
<protein>
    <recommendedName>
        <fullName evidence="16">Type III pantothenate kinase</fullName>
        <ecNumber evidence="7">2.7.1.33</ecNumber>
    </recommendedName>
</protein>
<evidence type="ECO:0000313" key="18">
    <source>
        <dbReference type="Proteomes" id="UP000199197"/>
    </source>
</evidence>
<evidence type="ECO:0000313" key="17">
    <source>
        <dbReference type="EMBL" id="CUT05314.1"/>
    </source>
</evidence>
<dbReference type="Proteomes" id="UP000199197">
    <property type="component" value="Unassembled WGS sequence"/>
</dbReference>
<dbReference type="PANTHER" id="PTHR34265:SF1">
    <property type="entry name" value="TYPE III PANTOTHENATE KINASE"/>
    <property type="match status" value="1"/>
</dbReference>
<comment type="pathway">
    <text evidence="5">Cofactor biosynthesis; coenzyme A biosynthesis; CoA from (R)-pantothenate: step 1/5.</text>
</comment>
<dbReference type="Pfam" id="PF03309">
    <property type="entry name" value="Pan_kinase"/>
    <property type="match status" value="1"/>
</dbReference>
<evidence type="ECO:0000256" key="6">
    <source>
        <dbReference type="ARBA" id="ARBA00011738"/>
    </source>
</evidence>
<evidence type="ECO:0000256" key="15">
    <source>
        <dbReference type="ARBA" id="ARBA00038036"/>
    </source>
</evidence>
<evidence type="ECO:0000256" key="5">
    <source>
        <dbReference type="ARBA" id="ARBA00005225"/>
    </source>
</evidence>
<feature type="non-terminal residue" evidence="17">
    <location>
        <position position="101"/>
    </location>
</feature>
<proteinExistence type="inferred from homology"/>
<keyword evidence="8" id="KW-0963">Cytoplasm</keyword>
<sequence>MLLAIDIGNTHTVFGIYQNGKLIHDWRVSSLITRTEDETWLLVKFFCEDAKVNVKEITGVGISSVVPNLTDVFVWMSKKHFKVEPVVVSYELDLGIKILYD</sequence>
<keyword evidence="12" id="KW-0067">ATP-binding</keyword>
<dbReference type="Gene3D" id="3.30.420.40">
    <property type="match status" value="1"/>
</dbReference>
<comment type="similarity">
    <text evidence="15">Belongs to the type III pantothenate kinase family.</text>
</comment>
<evidence type="ECO:0000256" key="7">
    <source>
        <dbReference type="ARBA" id="ARBA00012102"/>
    </source>
</evidence>
<dbReference type="GO" id="GO:0004594">
    <property type="term" value="F:pantothenate kinase activity"/>
    <property type="evidence" value="ECO:0007669"/>
    <property type="project" value="UniProtKB-EC"/>
</dbReference>
<dbReference type="PANTHER" id="PTHR34265">
    <property type="entry name" value="TYPE III PANTOTHENATE KINASE"/>
    <property type="match status" value="1"/>
</dbReference>
<dbReference type="InterPro" id="IPR043129">
    <property type="entry name" value="ATPase_NBD"/>
</dbReference>
<dbReference type="GO" id="GO:0015937">
    <property type="term" value="P:coenzyme A biosynthetic process"/>
    <property type="evidence" value="ECO:0007669"/>
    <property type="project" value="UniProtKB-UniPathway"/>
</dbReference>
<keyword evidence="13" id="KW-0630">Potassium</keyword>
<dbReference type="UniPathway" id="UPA00241">
    <property type="reaction ID" value="UER00352"/>
</dbReference>
<dbReference type="OrthoDB" id="9804707at2"/>
<evidence type="ECO:0000256" key="4">
    <source>
        <dbReference type="ARBA" id="ARBA00004496"/>
    </source>
</evidence>
<dbReference type="GO" id="GO:0005737">
    <property type="term" value="C:cytoplasm"/>
    <property type="evidence" value="ECO:0007669"/>
    <property type="project" value="UniProtKB-SubCell"/>
</dbReference>
<comment type="subcellular location">
    <subcellularLocation>
        <location evidence="4">Cytoplasm</location>
    </subcellularLocation>
</comment>
<dbReference type="EC" id="2.7.1.33" evidence="7"/>
<evidence type="ECO:0000256" key="16">
    <source>
        <dbReference type="ARBA" id="ARBA00040883"/>
    </source>
</evidence>
<evidence type="ECO:0000256" key="8">
    <source>
        <dbReference type="ARBA" id="ARBA00022490"/>
    </source>
</evidence>
<dbReference type="InterPro" id="IPR004619">
    <property type="entry name" value="Type_III_PanK"/>
</dbReference>
<dbReference type="RefSeq" id="WP_143713966.1">
    <property type="nucleotide sequence ID" value="NZ_CZVW01000037.1"/>
</dbReference>
<comment type="cofactor">
    <cofactor evidence="2">
        <name>K(+)</name>
        <dbReference type="ChEBI" id="CHEBI:29103"/>
    </cofactor>
</comment>
<dbReference type="SUPFAM" id="SSF53067">
    <property type="entry name" value="Actin-like ATPase domain"/>
    <property type="match status" value="1"/>
</dbReference>
<evidence type="ECO:0000256" key="11">
    <source>
        <dbReference type="ARBA" id="ARBA00022777"/>
    </source>
</evidence>
<evidence type="ECO:0000256" key="3">
    <source>
        <dbReference type="ARBA" id="ARBA00001972"/>
    </source>
</evidence>
<keyword evidence="18" id="KW-1185">Reference proteome</keyword>
<dbReference type="GO" id="GO:0005524">
    <property type="term" value="F:ATP binding"/>
    <property type="evidence" value="ECO:0007669"/>
    <property type="project" value="UniProtKB-KW"/>
</dbReference>
<keyword evidence="9" id="KW-0808">Transferase</keyword>
<keyword evidence="11 17" id="KW-0418">Kinase</keyword>
<name>A0A0P1P356_9BACT</name>
<evidence type="ECO:0000256" key="12">
    <source>
        <dbReference type="ARBA" id="ARBA00022840"/>
    </source>
</evidence>
<comment type="catalytic activity">
    <reaction evidence="1">
        <text>(R)-pantothenate + ATP = (R)-4'-phosphopantothenate + ADP + H(+)</text>
        <dbReference type="Rhea" id="RHEA:16373"/>
        <dbReference type="ChEBI" id="CHEBI:10986"/>
        <dbReference type="ChEBI" id="CHEBI:15378"/>
        <dbReference type="ChEBI" id="CHEBI:29032"/>
        <dbReference type="ChEBI" id="CHEBI:30616"/>
        <dbReference type="ChEBI" id="CHEBI:456216"/>
        <dbReference type="EC" id="2.7.1.33"/>
    </reaction>
</comment>
<reference evidence="18" key="1">
    <citation type="submission" date="2015-11" db="EMBL/GenBank/DDBJ databases">
        <authorList>
            <person name="Varghese N."/>
        </authorList>
    </citation>
    <scope>NUCLEOTIDE SEQUENCE [LARGE SCALE GENOMIC DNA]</scope>
    <source>
        <strain evidence="18">JGI-23</strain>
    </source>
</reference>
<dbReference type="AlphaFoldDB" id="A0A0P1P356"/>
<keyword evidence="10" id="KW-0547">Nucleotide-binding</keyword>
<dbReference type="EMBL" id="CZVW01000037">
    <property type="protein sequence ID" value="CUT05314.1"/>
    <property type="molecule type" value="Genomic_DNA"/>
</dbReference>
<evidence type="ECO:0000256" key="10">
    <source>
        <dbReference type="ARBA" id="ARBA00022741"/>
    </source>
</evidence>
<comment type="subunit">
    <text evidence="6">Homodimer.</text>
</comment>
<accession>A0A0P1P356</accession>
<evidence type="ECO:0000256" key="2">
    <source>
        <dbReference type="ARBA" id="ARBA00001958"/>
    </source>
</evidence>
<evidence type="ECO:0000256" key="1">
    <source>
        <dbReference type="ARBA" id="ARBA00001206"/>
    </source>
</evidence>
<comment type="cofactor">
    <cofactor evidence="3">
        <name>NH4(+)</name>
        <dbReference type="ChEBI" id="CHEBI:28938"/>
    </cofactor>
</comment>
<evidence type="ECO:0000256" key="9">
    <source>
        <dbReference type="ARBA" id="ARBA00022679"/>
    </source>
</evidence>
<organism evidence="17 18">
    <name type="scientific">Candidatus Chryseopegocella kryptomonas</name>
    <dbReference type="NCBI Taxonomy" id="1633643"/>
    <lineage>
        <taxon>Bacteria</taxon>
        <taxon>Pseudomonadati</taxon>
        <taxon>Candidatus Kryptoniota</taxon>
        <taxon>Candidatus Chryseopegocella</taxon>
    </lineage>
</organism>
<gene>
    <name evidence="17" type="ORF">JGI23_01932</name>
</gene>
<keyword evidence="14" id="KW-0173">Coenzyme A biosynthesis</keyword>